<feature type="region of interest" description="Disordered" evidence="1">
    <location>
        <begin position="1"/>
        <end position="26"/>
    </location>
</feature>
<name>A0ABM9H954_STRGL</name>
<accession>A0ABM9H954</accession>
<dbReference type="EMBL" id="CAKXYP010000035">
    <property type="protein sequence ID" value="CAH9420210.1"/>
    <property type="molecule type" value="Genomic_DNA"/>
</dbReference>
<reference evidence="2" key="1">
    <citation type="submission" date="2022-03" db="EMBL/GenBank/DDBJ databases">
        <authorList>
            <person name="Leyn A S."/>
        </authorList>
    </citation>
    <scope>NUCLEOTIDE SEQUENCE</scope>
    <source>
        <strain evidence="2">Streptomyces globisporus 4-3</strain>
    </source>
</reference>
<proteinExistence type="predicted"/>
<gene>
    <name evidence="2" type="ORF">SGL43_07268</name>
</gene>
<keyword evidence="3" id="KW-1185">Reference proteome</keyword>
<protein>
    <submittedName>
        <fullName evidence="2">Uncharacterized protein</fullName>
    </submittedName>
</protein>
<dbReference type="Proteomes" id="UP001154015">
    <property type="component" value="Unassembled WGS sequence"/>
</dbReference>
<evidence type="ECO:0000313" key="3">
    <source>
        <dbReference type="Proteomes" id="UP001154015"/>
    </source>
</evidence>
<evidence type="ECO:0000256" key="1">
    <source>
        <dbReference type="SAM" id="MobiDB-lite"/>
    </source>
</evidence>
<comment type="caution">
    <text evidence="2">The sequence shown here is derived from an EMBL/GenBank/DDBJ whole genome shotgun (WGS) entry which is preliminary data.</text>
</comment>
<organism evidence="2 3">
    <name type="scientific">Streptomyces globisporus</name>
    <dbReference type="NCBI Taxonomy" id="1908"/>
    <lineage>
        <taxon>Bacteria</taxon>
        <taxon>Bacillati</taxon>
        <taxon>Actinomycetota</taxon>
        <taxon>Actinomycetes</taxon>
        <taxon>Kitasatosporales</taxon>
        <taxon>Streptomycetaceae</taxon>
        <taxon>Streptomyces</taxon>
    </lineage>
</organism>
<evidence type="ECO:0000313" key="2">
    <source>
        <dbReference type="EMBL" id="CAH9420210.1"/>
    </source>
</evidence>
<sequence>MTIRVVEDGPSPRILSASGPEAPADGQKIDWVAPTHIGPCLFHRGNCC</sequence>